<gene>
    <name evidence="1" type="ordered locus">LLO_2134</name>
</gene>
<dbReference type="GeneID" id="40926348"/>
<organism evidence="1 2">
    <name type="scientific">Legionella longbeachae serogroup 1 (strain NSW150)</name>
    <dbReference type="NCBI Taxonomy" id="661367"/>
    <lineage>
        <taxon>Bacteria</taxon>
        <taxon>Pseudomonadati</taxon>
        <taxon>Pseudomonadota</taxon>
        <taxon>Gammaproteobacteria</taxon>
        <taxon>Legionellales</taxon>
        <taxon>Legionellaceae</taxon>
        <taxon>Legionella</taxon>
    </lineage>
</organism>
<proteinExistence type="predicted"/>
<sequence>MHQFQSFFATEIEEYDELEREYYTKVNELLSQLQLKDTDSNLETYNKFKKLNDQLEELGNSLNQYNKKDPIQAEAIAEYFYPMKNTCERFLLMSEQLGIKENQLLDENLNQNEDHIFTNKRFGLK</sequence>
<reference evidence="1 2" key="1">
    <citation type="journal article" date="2010" name="PLoS Genet.">
        <title>Analysis of the Legionella longbeachae genome and transcriptome uncovers unique strategies to cause Legionnaires' disease.</title>
        <authorList>
            <person name="Cazalet C."/>
            <person name="Gomez-Valero L."/>
            <person name="Rusniok C."/>
            <person name="Lomma M."/>
            <person name="Dervins-Ravault D."/>
            <person name="Newton H."/>
            <person name="Sansom F."/>
            <person name="Jarraud S."/>
            <person name="Zidane N."/>
            <person name="Ma L."/>
            <person name="Bouchier C."/>
            <person name="Etienne J."/>
            <person name="Hartland E."/>
            <person name="Buchrieser C."/>
        </authorList>
    </citation>
    <scope>NUCLEOTIDE SEQUENCE [LARGE SCALE GENOMIC DNA]</scope>
    <source>
        <strain evidence="1 2">NSW150</strain>
    </source>
</reference>
<dbReference type="Proteomes" id="UP000001060">
    <property type="component" value="Chromosome"/>
</dbReference>
<evidence type="ECO:0000313" key="2">
    <source>
        <dbReference type="Proteomes" id="UP000001060"/>
    </source>
</evidence>
<evidence type="ECO:0000313" key="1">
    <source>
        <dbReference type="EMBL" id="CBJ12525.1"/>
    </source>
</evidence>
<dbReference type="EMBL" id="FN650140">
    <property type="protein sequence ID" value="CBJ12525.1"/>
    <property type="molecule type" value="Genomic_DNA"/>
</dbReference>
<name>D3HJD3_LEGLN</name>
<dbReference type="KEGG" id="llo:LLO_2134"/>
<dbReference type="HOGENOM" id="CLU_1989852_0_0_6"/>
<protein>
    <submittedName>
        <fullName evidence="1">Uncharacterized protein</fullName>
    </submittedName>
</protein>
<accession>D3HJD3</accession>
<dbReference type="AlphaFoldDB" id="D3HJD3"/>
<dbReference type="RefSeq" id="WP_003636528.1">
    <property type="nucleotide sequence ID" value="NC_013861.1"/>
</dbReference>
<keyword evidence="2" id="KW-1185">Reference proteome</keyword>